<name>A0A375BYJ3_9BURK</name>
<sequence>MLPPRDDFIFLIFLECLACFQHGSCSVNGTLQQDFPLTHVISQFCFLCRYHLKVPVFASVHCIKNTSVYCGVHTRTVG</sequence>
<proteinExistence type="predicted"/>
<dbReference type="EMBL" id="OFSP01000031">
    <property type="protein sequence ID" value="SOY58458.1"/>
    <property type="molecule type" value="Genomic_DNA"/>
</dbReference>
<accession>A0A375BYJ3</accession>
<reference evidence="1" key="1">
    <citation type="submission" date="2018-01" db="EMBL/GenBank/DDBJ databases">
        <authorList>
            <person name="Clerissi C."/>
        </authorList>
    </citation>
    <scope>NUCLEOTIDE SEQUENCE</scope>
    <source>
        <strain evidence="1">Cupriavidus taiwanensis STM 3521</strain>
    </source>
</reference>
<dbReference type="Proteomes" id="UP000256297">
    <property type="component" value="Chromosome CBM2589_a"/>
</dbReference>
<dbReference type="AlphaFoldDB" id="A0A375BYJ3"/>
<comment type="caution">
    <text evidence="1">The sequence shown here is derived from an EMBL/GenBank/DDBJ whole genome shotgun (WGS) entry which is preliminary data.</text>
</comment>
<protein>
    <submittedName>
        <fullName evidence="1">Uncharacterized protein</fullName>
    </submittedName>
</protein>
<gene>
    <name evidence="1" type="ORF">CBM2589_A10105</name>
</gene>
<organism evidence="1">
    <name type="scientific">Cupriavidus taiwanensis</name>
    <dbReference type="NCBI Taxonomy" id="164546"/>
    <lineage>
        <taxon>Bacteria</taxon>
        <taxon>Pseudomonadati</taxon>
        <taxon>Pseudomonadota</taxon>
        <taxon>Betaproteobacteria</taxon>
        <taxon>Burkholderiales</taxon>
        <taxon>Burkholderiaceae</taxon>
        <taxon>Cupriavidus</taxon>
    </lineage>
</organism>
<evidence type="ECO:0000313" key="1">
    <source>
        <dbReference type="EMBL" id="SOY58458.1"/>
    </source>
</evidence>